<dbReference type="SUPFAM" id="SSF57850">
    <property type="entry name" value="RING/U-box"/>
    <property type="match status" value="1"/>
</dbReference>
<dbReference type="Pfam" id="PF13920">
    <property type="entry name" value="zf-C3HC4_3"/>
    <property type="match status" value="1"/>
</dbReference>
<evidence type="ECO:0000256" key="2">
    <source>
        <dbReference type="ARBA" id="ARBA00022833"/>
    </source>
</evidence>
<protein>
    <recommendedName>
        <fullName evidence="4">RING-type domain-containing protein</fullName>
    </recommendedName>
</protein>
<evidence type="ECO:0000313" key="6">
    <source>
        <dbReference type="Proteomes" id="UP000078046"/>
    </source>
</evidence>
<organism evidence="5 6">
    <name type="scientific">Intoshia linei</name>
    <dbReference type="NCBI Taxonomy" id="1819745"/>
    <lineage>
        <taxon>Eukaryota</taxon>
        <taxon>Metazoa</taxon>
        <taxon>Spiralia</taxon>
        <taxon>Lophotrochozoa</taxon>
        <taxon>Mesozoa</taxon>
        <taxon>Orthonectida</taxon>
        <taxon>Rhopaluridae</taxon>
        <taxon>Intoshia</taxon>
    </lineage>
</organism>
<keyword evidence="2" id="KW-0862">Zinc</keyword>
<dbReference type="GO" id="GO:0008270">
    <property type="term" value="F:zinc ion binding"/>
    <property type="evidence" value="ECO:0007669"/>
    <property type="project" value="UniProtKB-KW"/>
</dbReference>
<feature type="domain" description="RING-type" evidence="4">
    <location>
        <begin position="400"/>
        <end position="435"/>
    </location>
</feature>
<dbReference type="EMBL" id="LWCA01000168">
    <property type="protein sequence ID" value="OAF70264.1"/>
    <property type="molecule type" value="Genomic_DNA"/>
</dbReference>
<comment type="caution">
    <text evidence="5">The sequence shown here is derived from an EMBL/GenBank/DDBJ whole genome shotgun (WGS) entry which is preliminary data.</text>
</comment>
<keyword evidence="1 3" id="KW-0479">Metal-binding</keyword>
<dbReference type="Gene3D" id="1.10.533.10">
    <property type="entry name" value="Death Domain, Fas"/>
    <property type="match status" value="1"/>
</dbReference>
<name>A0A177B9Z6_9BILA</name>
<dbReference type="AlphaFoldDB" id="A0A177B9Z6"/>
<keyword evidence="1 3" id="KW-0863">Zinc-finger</keyword>
<evidence type="ECO:0000256" key="1">
    <source>
        <dbReference type="ARBA" id="ARBA00022771"/>
    </source>
</evidence>
<evidence type="ECO:0000256" key="3">
    <source>
        <dbReference type="PROSITE-ProRule" id="PRU00175"/>
    </source>
</evidence>
<evidence type="ECO:0000313" key="5">
    <source>
        <dbReference type="EMBL" id="OAF70264.1"/>
    </source>
</evidence>
<sequence length="449" mass="51932">MMLKRLNELNDSSHNLSSITLNNINTRSNVIFVNQNKNHSHRNNMYQIGTQGIQSSSTLIPTEDLYPVSTFTDLNNTSSETIEQYFNLDGSLENFKGIISSLNLNELSIYLCELISHVSEYGQLIFDYKTIINAKIAKLFKIPWSAKKNFLYTDMIICVQPTYLVFKLKHSSWSTVKIQLGQLKSISICGKNLKIGIKVNNEKHFFNLIAKNRFILNLTYKTITEYHCFYQSSHITIEIKNCILPGRSALSRKIKSLKLGLRTIASFSAVEKFYKYENYKEKYEYTFDINKTESQVARARTRYLYDKNTCNDLTSSLQDIETDSTSSDVSIHSNDSTNINNSQIIKIGNHYVLQISVPDKSSYTTKKNLKTRYLIEKKHKKINILKEKMKKFDIKKNELCLFCCEKNIEVVFNNCGHYVSCSLCAINFKECPVCRKNIKSTLFVYKMFV</sequence>
<proteinExistence type="predicted"/>
<reference evidence="5 6" key="1">
    <citation type="submission" date="2016-04" db="EMBL/GenBank/DDBJ databases">
        <title>The genome of Intoshia linei affirms orthonectids as highly simplified spiralians.</title>
        <authorList>
            <person name="Mikhailov K.V."/>
            <person name="Slusarev G.S."/>
            <person name="Nikitin M.A."/>
            <person name="Logacheva M.D."/>
            <person name="Penin A."/>
            <person name="Aleoshin V."/>
            <person name="Panchin Y.V."/>
        </authorList>
    </citation>
    <scope>NUCLEOTIDE SEQUENCE [LARGE SCALE GENOMIC DNA]</scope>
    <source>
        <strain evidence="5">Intl2013</strain>
        <tissue evidence="5">Whole animal</tissue>
    </source>
</reference>
<dbReference type="Gene3D" id="1.10.1170.10">
    <property type="entry name" value="Inhibitor Of Apoptosis Protein (2mihbC-IAP-1), Chain A"/>
    <property type="match status" value="1"/>
</dbReference>
<dbReference type="InterPro" id="IPR011029">
    <property type="entry name" value="DEATH-like_dom_sf"/>
</dbReference>
<keyword evidence="6" id="KW-1185">Reference proteome</keyword>
<dbReference type="OrthoDB" id="10051407at2759"/>
<evidence type="ECO:0000259" key="4">
    <source>
        <dbReference type="PROSITE" id="PS50089"/>
    </source>
</evidence>
<gene>
    <name evidence="5" type="ORF">A3Q56_01980</name>
</gene>
<dbReference type="PROSITE" id="PS50089">
    <property type="entry name" value="ZF_RING_2"/>
    <property type="match status" value="1"/>
</dbReference>
<dbReference type="InterPro" id="IPR001841">
    <property type="entry name" value="Znf_RING"/>
</dbReference>
<accession>A0A177B9Z6</accession>
<dbReference type="Proteomes" id="UP000078046">
    <property type="component" value="Unassembled WGS sequence"/>
</dbReference>